<feature type="region of interest" description="Disordered" evidence="1">
    <location>
        <begin position="116"/>
        <end position="145"/>
    </location>
</feature>
<dbReference type="InterPro" id="IPR046341">
    <property type="entry name" value="SET_dom_sf"/>
</dbReference>
<keyword evidence="3" id="KW-1185">Reference proteome</keyword>
<feature type="compositionally biased region" description="Gly residues" evidence="1">
    <location>
        <begin position="117"/>
        <end position="136"/>
    </location>
</feature>
<organism evidence="2 3">
    <name type="scientific">Acorus calamus</name>
    <name type="common">Sweet flag</name>
    <dbReference type="NCBI Taxonomy" id="4465"/>
    <lineage>
        <taxon>Eukaryota</taxon>
        <taxon>Viridiplantae</taxon>
        <taxon>Streptophyta</taxon>
        <taxon>Embryophyta</taxon>
        <taxon>Tracheophyta</taxon>
        <taxon>Spermatophyta</taxon>
        <taxon>Magnoliopsida</taxon>
        <taxon>Liliopsida</taxon>
        <taxon>Acoraceae</taxon>
        <taxon>Acorus</taxon>
    </lineage>
</organism>
<dbReference type="SUPFAM" id="SSF82199">
    <property type="entry name" value="SET domain"/>
    <property type="match status" value="1"/>
</dbReference>
<reference evidence="2" key="2">
    <citation type="submission" date="2023-06" db="EMBL/GenBank/DDBJ databases">
        <authorList>
            <person name="Ma L."/>
            <person name="Liu K.-W."/>
            <person name="Li Z."/>
            <person name="Hsiao Y.-Y."/>
            <person name="Qi Y."/>
            <person name="Fu T."/>
            <person name="Tang G."/>
            <person name="Zhang D."/>
            <person name="Sun W.-H."/>
            <person name="Liu D.-K."/>
            <person name="Li Y."/>
            <person name="Chen G.-Z."/>
            <person name="Liu X.-D."/>
            <person name="Liao X.-Y."/>
            <person name="Jiang Y.-T."/>
            <person name="Yu X."/>
            <person name="Hao Y."/>
            <person name="Huang J."/>
            <person name="Zhao X.-W."/>
            <person name="Ke S."/>
            <person name="Chen Y.-Y."/>
            <person name="Wu W.-L."/>
            <person name="Hsu J.-L."/>
            <person name="Lin Y.-F."/>
            <person name="Huang M.-D."/>
            <person name="Li C.-Y."/>
            <person name="Huang L."/>
            <person name="Wang Z.-W."/>
            <person name="Zhao X."/>
            <person name="Zhong W.-Y."/>
            <person name="Peng D.-H."/>
            <person name="Ahmad S."/>
            <person name="Lan S."/>
            <person name="Zhang J.-S."/>
            <person name="Tsai W.-C."/>
            <person name="Van De Peer Y."/>
            <person name="Liu Z.-J."/>
        </authorList>
    </citation>
    <scope>NUCLEOTIDE SEQUENCE</scope>
    <source>
        <strain evidence="2">CP</strain>
        <tissue evidence="2">Leaves</tissue>
    </source>
</reference>
<reference evidence="2" key="1">
    <citation type="journal article" date="2023" name="Nat. Commun.">
        <title>Diploid and tetraploid genomes of Acorus and the evolution of monocots.</title>
        <authorList>
            <person name="Ma L."/>
            <person name="Liu K.W."/>
            <person name="Li Z."/>
            <person name="Hsiao Y.Y."/>
            <person name="Qi Y."/>
            <person name="Fu T."/>
            <person name="Tang G.D."/>
            <person name="Zhang D."/>
            <person name="Sun W.H."/>
            <person name="Liu D.K."/>
            <person name="Li Y."/>
            <person name="Chen G.Z."/>
            <person name="Liu X.D."/>
            <person name="Liao X.Y."/>
            <person name="Jiang Y.T."/>
            <person name="Yu X."/>
            <person name="Hao Y."/>
            <person name="Huang J."/>
            <person name="Zhao X.W."/>
            <person name="Ke S."/>
            <person name="Chen Y.Y."/>
            <person name="Wu W.L."/>
            <person name="Hsu J.L."/>
            <person name="Lin Y.F."/>
            <person name="Huang M.D."/>
            <person name="Li C.Y."/>
            <person name="Huang L."/>
            <person name="Wang Z.W."/>
            <person name="Zhao X."/>
            <person name="Zhong W.Y."/>
            <person name="Peng D.H."/>
            <person name="Ahmad S."/>
            <person name="Lan S."/>
            <person name="Zhang J.S."/>
            <person name="Tsai W.C."/>
            <person name="Van de Peer Y."/>
            <person name="Liu Z.J."/>
        </authorList>
    </citation>
    <scope>NUCLEOTIDE SEQUENCE</scope>
    <source>
        <strain evidence="2">CP</strain>
    </source>
</reference>
<dbReference type="Gene3D" id="3.90.25.10">
    <property type="entry name" value="UDP-galactose 4-epimerase, domain 1"/>
    <property type="match status" value="1"/>
</dbReference>
<evidence type="ECO:0000256" key="1">
    <source>
        <dbReference type="SAM" id="MobiDB-lite"/>
    </source>
</evidence>
<evidence type="ECO:0000313" key="3">
    <source>
        <dbReference type="Proteomes" id="UP001180020"/>
    </source>
</evidence>
<dbReference type="AlphaFoldDB" id="A0AAV9DNA3"/>
<dbReference type="Gene3D" id="3.90.1410.10">
    <property type="entry name" value="set domain protein methyltransferase, domain 1"/>
    <property type="match status" value="1"/>
</dbReference>
<dbReference type="Proteomes" id="UP001180020">
    <property type="component" value="Unassembled WGS sequence"/>
</dbReference>
<protein>
    <submittedName>
        <fullName evidence="2">Eugenol synthase 1</fullName>
    </submittedName>
</protein>
<dbReference type="EMBL" id="JAUJYO010000012">
    <property type="protein sequence ID" value="KAK1302590.1"/>
    <property type="molecule type" value="Genomic_DNA"/>
</dbReference>
<evidence type="ECO:0000313" key="2">
    <source>
        <dbReference type="EMBL" id="KAK1302590.1"/>
    </source>
</evidence>
<gene>
    <name evidence="2" type="primary">EGS1</name>
    <name evidence="2" type="ORF">QJS10_CPB12g00421</name>
</gene>
<name>A0AAV9DNA3_ACOCL</name>
<comment type="caution">
    <text evidence="2">The sequence shown here is derived from an EMBL/GenBank/DDBJ whole genome shotgun (WGS) entry which is preliminary data.</text>
</comment>
<accession>A0AAV9DNA3</accession>
<proteinExistence type="predicted"/>
<sequence length="254" mass="28401">MISFWKRVGREDASQSQGSRKRLGRKGREGFRLREERVQMSWRGKGFGMREKRIQRGWGGMGMVRLPSMDGKVALVPLGDMLNHISEVETFLDYDKGSQGIIFTTDRPYQPGEQVIKGGGAGHSRGGVSLQGGGGRGRSDGASQPRWWRKRVASAEDLTVGYAALSEPESVGIAIIHRMFVDKRPSYELGENELEASELYPDYKYTSIDLVIEKVISDPPKIKSNSLVSELWFEKESENSIKINLGDNWVTCGE</sequence>
<feature type="region of interest" description="Disordered" evidence="1">
    <location>
        <begin position="1"/>
        <end position="28"/>
    </location>
</feature>